<dbReference type="STRING" id="754252.PFREUD_12630"/>
<keyword evidence="6" id="KW-0028">Amino-acid biosynthesis</keyword>
<dbReference type="PANTHER" id="PTHR10314">
    <property type="entry name" value="CYSTATHIONINE BETA-SYNTHASE"/>
    <property type="match status" value="1"/>
</dbReference>
<feature type="domain" description="Tryptophan synthase beta chain-like PALP" evidence="18">
    <location>
        <begin position="14"/>
        <end position="300"/>
    </location>
</feature>
<protein>
    <recommendedName>
        <fullName evidence="5">O-acetylserine sulfhydrylase</fullName>
        <ecNumber evidence="4">2.5.1.47</ecNumber>
    </recommendedName>
    <alternativeName>
        <fullName evidence="15">Cysteine synthase A</fullName>
    </alternativeName>
    <alternativeName>
        <fullName evidence="13">O-acetylserine (thiol)-lyase A</fullName>
    </alternativeName>
    <alternativeName>
        <fullName evidence="12">O-acetylserine-specific cysteine synthase</fullName>
    </alternativeName>
    <alternativeName>
        <fullName evidence="14">Sulfide-dependent cysteine synthase</fullName>
    </alternativeName>
</protein>
<dbReference type="GO" id="GO:0006535">
    <property type="term" value="P:cysteine biosynthetic process from serine"/>
    <property type="evidence" value="ECO:0007669"/>
    <property type="project" value="InterPro"/>
</dbReference>
<evidence type="ECO:0000313" key="20">
    <source>
        <dbReference type="Proteomes" id="UP000000936"/>
    </source>
</evidence>
<feature type="modified residue" description="N6-(pyridoxal phosphate)lysine" evidence="17">
    <location>
        <position position="49"/>
    </location>
</feature>
<comment type="pathway">
    <text evidence="2">Amino-acid biosynthesis; L-cysteine biosynthesis; L-cysteine from L-serine: step 2/2.</text>
</comment>
<dbReference type="PROSITE" id="PS00901">
    <property type="entry name" value="CYS_SYNTHASE"/>
    <property type="match status" value="1"/>
</dbReference>
<evidence type="ECO:0000256" key="10">
    <source>
        <dbReference type="ARBA" id="ARBA00047931"/>
    </source>
</evidence>
<evidence type="ECO:0000256" key="17">
    <source>
        <dbReference type="PIRSR" id="PIRSR605856-51"/>
    </source>
</evidence>
<dbReference type="eggNOG" id="COG0031">
    <property type="taxonomic scope" value="Bacteria"/>
</dbReference>
<comment type="catalytic activity">
    <reaction evidence="10">
        <text>O-acetyl-L-serine + hydrogen sulfide = L-cysteine + acetate</text>
        <dbReference type="Rhea" id="RHEA:14829"/>
        <dbReference type="ChEBI" id="CHEBI:29919"/>
        <dbReference type="ChEBI" id="CHEBI:30089"/>
        <dbReference type="ChEBI" id="CHEBI:35235"/>
        <dbReference type="ChEBI" id="CHEBI:58340"/>
        <dbReference type="EC" id="2.5.1.47"/>
    </reaction>
</comment>
<evidence type="ECO:0000256" key="12">
    <source>
        <dbReference type="ARBA" id="ARBA00078216"/>
    </source>
</evidence>
<evidence type="ECO:0000256" key="9">
    <source>
        <dbReference type="ARBA" id="ARBA00023192"/>
    </source>
</evidence>
<dbReference type="Gene3D" id="3.40.50.1100">
    <property type="match status" value="2"/>
</dbReference>
<gene>
    <name evidence="19" type="primary">cysK</name>
    <name evidence="19" type="ordered locus">PFREUD_12630</name>
</gene>
<dbReference type="KEGG" id="pfr:PFREUD_12630"/>
<evidence type="ECO:0000256" key="11">
    <source>
        <dbReference type="ARBA" id="ARBA00053442"/>
    </source>
</evidence>
<dbReference type="SUPFAM" id="SSF53686">
    <property type="entry name" value="Tryptophan synthase beta subunit-like PLP-dependent enzymes"/>
    <property type="match status" value="1"/>
</dbReference>
<dbReference type="InterPro" id="IPR036052">
    <property type="entry name" value="TrpB-like_PALP_sf"/>
</dbReference>
<accession>D7GE18</accession>
<dbReference type="EC" id="2.5.1.47" evidence="4"/>
<evidence type="ECO:0000256" key="5">
    <source>
        <dbReference type="ARBA" id="ARBA00016728"/>
    </source>
</evidence>
<feature type="binding site" evidence="16">
    <location>
        <position position="272"/>
    </location>
    <ligand>
        <name>pyridoxal 5'-phosphate</name>
        <dbReference type="ChEBI" id="CHEBI:597326"/>
    </ligand>
</feature>
<dbReference type="HOGENOM" id="CLU_021018_1_0_11"/>
<reference evidence="19 20" key="1">
    <citation type="journal article" date="2010" name="PLoS ONE">
        <title>The complete genome of Propionibacterium freudenreichii CIRM-BIA1, a hardy actinobacterium with food and probiotic applications.</title>
        <authorList>
            <person name="Falentin H."/>
            <person name="Deutsch S.M."/>
            <person name="Jan G."/>
            <person name="Loux V."/>
            <person name="Thierry A."/>
            <person name="Parayre S."/>
            <person name="Maillard M.B."/>
            <person name="Dherbecourt J."/>
            <person name="Cousin F.J."/>
            <person name="Jardin J."/>
            <person name="Siguier P."/>
            <person name="Couloux A."/>
            <person name="Barbe V."/>
            <person name="Vacherie B."/>
            <person name="Wincker P."/>
            <person name="Gibrat J.F."/>
            <person name="Gaillardin C."/>
            <person name="Lortal S."/>
        </authorList>
    </citation>
    <scope>NUCLEOTIDE SEQUENCE [LARGE SCALE GENOMIC DNA]</scope>
    <source>
        <strain evidence="20">ATCC 9614 / DSM 4902 / CIP 103027 / NCIMB 8099 / CIRM-BIA1</strain>
    </source>
</reference>
<evidence type="ECO:0000259" key="18">
    <source>
        <dbReference type="Pfam" id="PF00291"/>
    </source>
</evidence>
<evidence type="ECO:0000256" key="14">
    <source>
        <dbReference type="ARBA" id="ARBA00079090"/>
    </source>
</evidence>
<keyword evidence="20" id="KW-1185">Reference proteome</keyword>
<comment type="similarity">
    <text evidence="3">Belongs to the cysteine synthase/cystathionine beta-synthase family.</text>
</comment>
<dbReference type="CDD" id="cd01561">
    <property type="entry name" value="CBS_like"/>
    <property type="match status" value="1"/>
</dbReference>
<evidence type="ECO:0000256" key="3">
    <source>
        <dbReference type="ARBA" id="ARBA00007103"/>
    </source>
</evidence>
<evidence type="ECO:0000256" key="4">
    <source>
        <dbReference type="ARBA" id="ARBA00012681"/>
    </source>
</evidence>
<dbReference type="GO" id="GO:0004124">
    <property type="term" value="F:cysteine synthase activity"/>
    <property type="evidence" value="ECO:0007669"/>
    <property type="project" value="UniProtKB-EC"/>
</dbReference>
<keyword evidence="8 16" id="KW-0663">Pyridoxal phosphate</keyword>
<dbReference type="GO" id="GO:0005737">
    <property type="term" value="C:cytoplasm"/>
    <property type="evidence" value="ECO:0007669"/>
    <property type="project" value="UniProtKB-ARBA"/>
</dbReference>
<feature type="binding site" evidence="16">
    <location>
        <begin position="183"/>
        <end position="187"/>
    </location>
    <ligand>
        <name>pyridoxal 5'-phosphate</name>
        <dbReference type="ChEBI" id="CHEBI:597326"/>
    </ligand>
</feature>
<evidence type="ECO:0000256" key="16">
    <source>
        <dbReference type="PIRSR" id="PIRSR605856-50"/>
    </source>
</evidence>
<comment type="function">
    <text evidence="11">Catalyzes the conversion of O-acetylserine (OAS) to cysteine through the elimination of acetate and addition of hydrogen sulfide.</text>
</comment>
<dbReference type="EMBL" id="FN806773">
    <property type="protein sequence ID" value="CBL56779.1"/>
    <property type="molecule type" value="Genomic_DNA"/>
</dbReference>
<evidence type="ECO:0000256" key="7">
    <source>
        <dbReference type="ARBA" id="ARBA00022679"/>
    </source>
</evidence>
<dbReference type="NCBIfam" id="TIGR01136">
    <property type="entry name" value="cysKM"/>
    <property type="match status" value="1"/>
</dbReference>
<dbReference type="InterPro" id="IPR050214">
    <property type="entry name" value="Cys_Synth/Cystath_Beta-Synth"/>
</dbReference>
<dbReference type="Pfam" id="PF00291">
    <property type="entry name" value="PALP"/>
    <property type="match status" value="1"/>
</dbReference>
<comment type="cofactor">
    <cofactor evidence="1 16">
        <name>pyridoxal 5'-phosphate</name>
        <dbReference type="ChEBI" id="CHEBI:597326"/>
    </cofactor>
</comment>
<dbReference type="InterPro" id="IPR001216">
    <property type="entry name" value="P-phosphate_BS"/>
</dbReference>
<evidence type="ECO:0000313" key="19">
    <source>
        <dbReference type="EMBL" id="CBL56779.1"/>
    </source>
</evidence>
<proteinExistence type="inferred from homology"/>
<sequence>MAGHVYPGITEDLTELVGDTPLLHLPQFESGYGTVLAKLEFFNPSSSVKDRTALSMVRAAERDARLAKGGTIVEATSGNTGISLAWLGGVLGYRVIIVVPDDQSIERRALIEALGAEIVLTPGKGGMPAAGARAAEIVASTPGAWLAGQGGNPANPAAHYATTGPEIWEQTDGHVDWFVSAVGTGGTISGAGRFLRERNPGLRIVAVEPAESAVLNGGQWHPHKIQGISGGPAAAPVTDLALIDQTLDIPQAEALDTTRELMRHAGLAVGISSGAAVAAARILAARPETAGQVIVTIIADTAERYYSTDLFDHHTAATPEGTAQ</sequence>
<dbReference type="FunFam" id="3.40.50.1100:FF:000067">
    <property type="entry name" value="Cysteine synthase"/>
    <property type="match status" value="1"/>
</dbReference>
<keyword evidence="9" id="KW-0198">Cysteine biosynthesis</keyword>
<evidence type="ECO:0000256" key="6">
    <source>
        <dbReference type="ARBA" id="ARBA00022605"/>
    </source>
</evidence>
<evidence type="ECO:0000256" key="8">
    <source>
        <dbReference type="ARBA" id="ARBA00022898"/>
    </source>
</evidence>
<dbReference type="InterPro" id="IPR001926">
    <property type="entry name" value="TrpB-like_PALP"/>
</dbReference>
<keyword evidence="7 19" id="KW-0808">Transferase</keyword>
<dbReference type="AlphaFoldDB" id="D7GE18"/>
<organism evidence="19 20">
    <name type="scientific">Propionibacterium freudenreichii subsp. shermanii (strain ATCC 9614 / DSM 4902 / CIP 103027 / NCIMB 8099 / CIRM-BIA1)</name>
    <dbReference type="NCBI Taxonomy" id="754252"/>
    <lineage>
        <taxon>Bacteria</taxon>
        <taxon>Bacillati</taxon>
        <taxon>Actinomycetota</taxon>
        <taxon>Actinomycetes</taxon>
        <taxon>Propionibacteriales</taxon>
        <taxon>Propionibacteriaceae</taxon>
        <taxon>Propionibacterium</taxon>
    </lineage>
</organism>
<name>D7GE18_PROFC</name>
<evidence type="ECO:0000256" key="15">
    <source>
        <dbReference type="ARBA" id="ARBA00079479"/>
    </source>
</evidence>
<dbReference type="InterPro" id="IPR005856">
    <property type="entry name" value="Cys_synth"/>
</dbReference>
<dbReference type="RefSeq" id="WP_013161153.1">
    <property type="nucleotide sequence ID" value="NC_014215.1"/>
</dbReference>
<evidence type="ECO:0000256" key="2">
    <source>
        <dbReference type="ARBA" id="ARBA00004962"/>
    </source>
</evidence>
<evidence type="ECO:0000256" key="1">
    <source>
        <dbReference type="ARBA" id="ARBA00001933"/>
    </source>
</evidence>
<feature type="binding site" evidence="16">
    <location>
        <position position="79"/>
    </location>
    <ligand>
        <name>pyridoxal 5'-phosphate</name>
        <dbReference type="ChEBI" id="CHEBI:597326"/>
    </ligand>
</feature>
<evidence type="ECO:0000256" key="13">
    <source>
        <dbReference type="ARBA" id="ARBA00078256"/>
    </source>
</evidence>
<dbReference type="Proteomes" id="UP000000936">
    <property type="component" value="Chromosome"/>
</dbReference>